<dbReference type="EMBL" id="CP032612">
    <property type="protein sequence ID" value="AYF85180.1"/>
    <property type="molecule type" value="Genomic_DNA"/>
</dbReference>
<accession>A0A9W3VH92</accession>
<sequence>MKGKEKPTESQYKIAERNGISRQTVNQRIAKGNKTVEQAITEPLSGEFARKYRKYITLAKKNGIDYKTFRSRILYGKRRKWTPEEAATIPATVYHKINYQKPSKEEVEQAASIGISEKLLDQRLRQGWTMERAITSPVGTSYEGKEKNVKMLKLARSNGISDSTFYRRRREGMTPYDAATKPKGFEEYIPLAESNGISDKAFYQRVKRKMDPYEAATKPPRKYKRNKSARRKHGQARRFNQQINR</sequence>
<proteinExistence type="predicted"/>
<feature type="compositionally biased region" description="Basic residues" evidence="1">
    <location>
        <begin position="219"/>
        <end position="236"/>
    </location>
</feature>
<protein>
    <submittedName>
        <fullName evidence="2">Uncharacterized protein</fullName>
    </submittedName>
</protein>
<gene>
    <name evidence="2" type="ORF">D7J84_29675</name>
</gene>
<dbReference type="AlphaFoldDB" id="A0A9W3VH92"/>
<dbReference type="Proteomes" id="UP000269847">
    <property type="component" value="Plasmid p.4"/>
</dbReference>
<feature type="region of interest" description="Disordered" evidence="1">
    <location>
        <begin position="211"/>
        <end position="245"/>
    </location>
</feature>
<evidence type="ECO:0000313" key="2">
    <source>
        <dbReference type="EMBL" id="AYF85180.1"/>
    </source>
</evidence>
<reference evidence="2 3" key="1">
    <citation type="submission" date="2018-09" db="EMBL/GenBank/DDBJ databases">
        <title>Complete genome of Bacillus thuringiensis strain QZL38.</title>
        <authorList>
            <person name="Song F."/>
        </authorList>
    </citation>
    <scope>NUCLEOTIDE SEQUENCE [LARGE SCALE GENOMIC DNA]</scope>
    <source>
        <strain evidence="2 3">QZL38</strain>
        <plasmid evidence="2 3">p.4</plasmid>
    </source>
</reference>
<evidence type="ECO:0000256" key="1">
    <source>
        <dbReference type="SAM" id="MobiDB-lite"/>
    </source>
</evidence>
<keyword evidence="2" id="KW-0614">Plasmid</keyword>
<organism evidence="2 3">
    <name type="scientific">Bacillus thuringiensis</name>
    <dbReference type="NCBI Taxonomy" id="1428"/>
    <lineage>
        <taxon>Bacteria</taxon>
        <taxon>Bacillati</taxon>
        <taxon>Bacillota</taxon>
        <taxon>Bacilli</taxon>
        <taxon>Bacillales</taxon>
        <taxon>Bacillaceae</taxon>
        <taxon>Bacillus</taxon>
        <taxon>Bacillus cereus group</taxon>
    </lineage>
</organism>
<evidence type="ECO:0000313" key="3">
    <source>
        <dbReference type="Proteomes" id="UP000269847"/>
    </source>
</evidence>
<geneLocation type="plasmid" evidence="2 3">
    <name>p.4</name>
</geneLocation>
<name>A0A9W3VH92_BACTU</name>